<feature type="compositionally biased region" description="Gly residues" evidence="1">
    <location>
        <begin position="348"/>
        <end position="363"/>
    </location>
</feature>
<evidence type="ECO:0000256" key="2">
    <source>
        <dbReference type="SAM" id="Phobius"/>
    </source>
</evidence>
<evidence type="ECO:0000256" key="1">
    <source>
        <dbReference type="SAM" id="MobiDB-lite"/>
    </source>
</evidence>
<keyword evidence="2" id="KW-0472">Membrane</keyword>
<keyword evidence="2" id="KW-1133">Transmembrane helix</keyword>
<evidence type="ECO:0000313" key="3">
    <source>
        <dbReference type="EMBL" id="DAF88228.1"/>
    </source>
</evidence>
<protein>
    <submittedName>
        <fullName evidence="3">Minor tail protein</fullName>
    </submittedName>
</protein>
<dbReference type="PANTHER" id="PTHR47372:SF11">
    <property type="entry name" value="RE19971P"/>
    <property type="match status" value="1"/>
</dbReference>
<proteinExistence type="predicted"/>
<organism evidence="3">
    <name type="scientific">Siphoviridae sp. cttuu15</name>
    <dbReference type="NCBI Taxonomy" id="2825709"/>
    <lineage>
        <taxon>Viruses</taxon>
        <taxon>Duplodnaviria</taxon>
        <taxon>Heunggongvirae</taxon>
        <taxon>Uroviricota</taxon>
        <taxon>Caudoviricetes</taxon>
    </lineage>
</organism>
<accession>A0A8S5U190</accession>
<feature type="transmembrane region" description="Helical" evidence="2">
    <location>
        <begin position="661"/>
        <end position="690"/>
    </location>
</feature>
<sequence length="1085" mass="115410">MAADSAGQIGLDLVINQQQFNKQLGGIQNLAKKTGKMLAGAFAVKGLTSFAKDCIELGSDLTEVQNVVDVVFPTMNKKVNEFAQNAASTFGLSETMAKKFTGTFGAMANAFGFSEKESYKMSTALTGLAGDVASFYNISQDEAFTKLKSVFSGETETLKDLGIVMTQTALDQYALANGFGKTTSAMTEQEKVALRYAFVQQQLQNATGDFSRTSDQWANQIRILSLQFDSLKASIGQGLINLFLPIVKVINTVLGKLMTLANAFKSFTAMIMGKKSTGASTSLDKTAASAGKVSDSLNKATGASNSLNKSTKKVGDTAKKTAKKISGLMGFDQINKLTETKGTSGSNGNKGSGTGSAGSGASGGTVDMGSLPAGENEKATKLGKGYDNLRKAIDKLRVAFSAFSKVAIGAFKWIWKNMLVPLGKWTMQKLAPKLIELLAAALNVLTAVCKALQPLWQWAWDHLFKPLANFVGDAIIGFLDLLVKGLNGLANWINKHQGAVQAITVAFLGFNAAVKGIEFLSLIGQMGGAGKAFKALAEMVKLATVAKIKDKAETLYLNALYAKDAVAPFAKSFATLAGKIKLAVTAKAADIKQTILLGTSYVKNLAVGIAKTTVEFVKQAAQMIKNKAIMIATKVAQTAMTIATKAWSAACSIATVVTKAFGIAMAFLTSPIGLVIVAITALAAAGILIYKNWGKIKKTKFGKFLIGIATGFKNLWKWAKKNIHPIQSIKKLWEGIKNKKAKLEAEAKEKVKGALNTLKEGWESVKDKAASLVAEAKEKADGAIANLKEGWESIKDRATTLVAEAKEKANGALDKLHSAWENIKDKGAELIAEAKEKAAGAIDKLKGAWESIKDRGAELIAEAKEKAGGALSKLKSAWESVKDKTATFIGNAIDSTKGKIAQIGNAFKSVKDKTATLKAKAKNSASAAIAKIRKGWNSLKSKTVTLTARVKTAVDSVKGWVNTHIIDKLNGVLSKVKIFGKNPIKPLAQGGYVKKNTPQLAMIGDNRHQGEVVAPENKMIAMAKKAAELSGGSSKDDQIIRLLMELINAVKSIDTDVYLDGKKITKTVNDNNNADIRAGKRPILI</sequence>
<feature type="region of interest" description="Disordered" evidence="1">
    <location>
        <begin position="339"/>
        <end position="377"/>
    </location>
</feature>
<reference evidence="3" key="1">
    <citation type="journal article" date="2021" name="Proc. Natl. Acad. Sci. U.S.A.">
        <title>A Catalog of Tens of Thousands of Viruses from Human Metagenomes Reveals Hidden Associations with Chronic Diseases.</title>
        <authorList>
            <person name="Tisza M.J."/>
            <person name="Buck C.B."/>
        </authorList>
    </citation>
    <scope>NUCLEOTIDE SEQUENCE</scope>
    <source>
        <strain evidence="3">Cttuu15</strain>
    </source>
</reference>
<dbReference type="EMBL" id="BK015982">
    <property type="protein sequence ID" value="DAF88228.1"/>
    <property type="molecule type" value="Genomic_DNA"/>
</dbReference>
<dbReference type="SUPFAM" id="SSF58113">
    <property type="entry name" value="Apolipoprotein A-I"/>
    <property type="match status" value="1"/>
</dbReference>
<name>A0A8S5U190_9CAUD</name>
<keyword evidence="2" id="KW-0812">Transmembrane</keyword>
<dbReference type="Gene3D" id="1.20.120.20">
    <property type="entry name" value="Apolipoprotein"/>
    <property type="match status" value="1"/>
</dbReference>
<dbReference type="PANTHER" id="PTHR47372">
    <property type="entry name" value="DAUER UP-REGULATED-RELATED"/>
    <property type="match status" value="1"/>
</dbReference>